<feature type="signal peptide" evidence="2">
    <location>
        <begin position="1"/>
        <end position="25"/>
    </location>
</feature>
<dbReference type="RefSeq" id="WP_211560985.1">
    <property type="nucleotide sequence ID" value="NZ_JAGVRK010000001.1"/>
</dbReference>
<keyword evidence="1" id="KW-0812">Transmembrane</keyword>
<dbReference type="EMBL" id="JAGVRK010000001">
    <property type="protein sequence ID" value="MBS2970543.1"/>
    <property type="molecule type" value="Genomic_DNA"/>
</dbReference>
<keyword evidence="2" id="KW-0732">Signal</keyword>
<protein>
    <submittedName>
        <fullName evidence="3">YHYH domain-containing protein</fullName>
    </submittedName>
</protein>
<dbReference type="InterPro" id="IPR047773">
    <property type="entry name" value="YHYH_dom_bact"/>
</dbReference>
<dbReference type="NCBIfam" id="NF033223">
    <property type="entry name" value="YHYH_alt"/>
    <property type="match status" value="1"/>
</dbReference>
<gene>
    <name evidence="3" type="ORF">J9317_17495</name>
</gene>
<evidence type="ECO:0000313" key="4">
    <source>
        <dbReference type="Proteomes" id="UP000682403"/>
    </source>
</evidence>
<dbReference type="Proteomes" id="UP000682403">
    <property type="component" value="Unassembled WGS sequence"/>
</dbReference>
<sequence>MKFRAHILILFSLFLISYSSTDVSAHSGRTNSSGCHNNRSTGGYHCHGGYGDTTSNGRSTVESYKDSDLNGVNDSYQDLQEIGINIENMGFKDGEQDAEYGSFQENPKTPGELSNAEYGWYKEGYKKGYKTKIDGIAYEQGYQKGLGFKSTITPEKFAITSKAKAKFNSGYLKGQTEKWIYTAKLAASESKPLSLPKDLPKDVTNLAKDAYEKSLSNIKKEEEAYQEGLSSARKEEDYSVPTKYEGLSALYYQKGYYTIFNQLINIKNTALKEGWSGEKYKVPSAAEEYNLQYIYQKYYEEGKRKKIIDKIYKVGMIFLILACILFIVFITYKIRKK</sequence>
<keyword evidence="1" id="KW-1133">Transmembrane helix</keyword>
<evidence type="ECO:0000256" key="2">
    <source>
        <dbReference type="SAM" id="SignalP"/>
    </source>
</evidence>
<comment type="caution">
    <text evidence="3">The sequence shown here is derived from an EMBL/GenBank/DDBJ whole genome shotgun (WGS) entry which is preliminary data.</text>
</comment>
<feature type="transmembrane region" description="Helical" evidence="1">
    <location>
        <begin position="311"/>
        <end position="332"/>
    </location>
</feature>
<organism evidence="3 4">
    <name type="scientific">Metabacillus flavus</name>
    <dbReference type="NCBI Taxonomy" id="2823519"/>
    <lineage>
        <taxon>Bacteria</taxon>
        <taxon>Bacillati</taxon>
        <taxon>Bacillota</taxon>
        <taxon>Bacilli</taxon>
        <taxon>Bacillales</taxon>
        <taxon>Bacillaceae</taxon>
        <taxon>Metabacillus</taxon>
    </lineage>
</organism>
<name>A0ABS5LIJ7_9BACI</name>
<evidence type="ECO:0000256" key="1">
    <source>
        <dbReference type="SAM" id="Phobius"/>
    </source>
</evidence>
<keyword evidence="1" id="KW-0472">Membrane</keyword>
<reference evidence="3 4" key="1">
    <citation type="submission" date="2021-04" db="EMBL/GenBank/DDBJ databases">
        <title>Metabacillus sp. strain KIGAM252 whole genome sequence.</title>
        <authorList>
            <person name="Seo M.-J."/>
            <person name="Cho E.-S."/>
            <person name="Hwang C.Y."/>
            <person name="Yoon D.J."/>
        </authorList>
    </citation>
    <scope>NUCLEOTIDE SEQUENCE [LARGE SCALE GENOMIC DNA]</scope>
    <source>
        <strain evidence="3 4">KIGAM252</strain>
    </source>
</reference>
<keyword evidence="4" id="KW-1185">Reference proteome</keyword>
<proteinExistence type="predicted"/>
<feature type="chain" id="PRO_5045678442" evidence="2">
    <location>
        <begin position="26"/>
        <end position="337"/>
    </location>
</feature>
<accession>A0ABS5LIJ7</accession>
<evidence type="ECO:0000313" key="3">
    <source>
        <dbReference type="EMBL" id="MBS2970543.1"/>
    </source>
</evidence>